<dbReference type="EMBL" id="FUIG01000013">
    <property type="protein sequence ID" value="SJM29137.1"/>
    <property type="molecule type" value="Genomic_DNA"/>
</dbReference>
<evidence type="ECO:0000313" key="9">
    <source>
        <dbReference type="Proteomes" id="UP000245698"/>
    </source>
</evidence>
<dbReference type="InterPro" id="IPR042099">
    <property type="entry name" value="ANL_N_sf"/>
</dbReference>
<dbReference type="Pfam" id="PF00501">
    <property type="entry name" value="AMP-binding"/>
    <property type="match status" value="1"/>
</dbReference>
<dbReference type="InterPro" id="IPR005914">
    <property type="entry name" value="Acac_CoA_synth"/>
</dbReference>
<dbReference type="InterPro" id="IPR032387">
    <property type="entry name" value="ACAS_N"/>
</dbReference>
<dbReference type="GO" id="GO:0003987">
    <property type="term" value="F:acetate-CoA ligase activity"/>
    <property type="evidence" value="ECO:0007669"/>
    <property type="project" value="UniProtKB-EC"/>
</dbReference>
<dbReference type="Proteomes" id="UP000245698">
    <property type="component" value="Unassembled WGS sequence"/>
</dbReference>
<proteinExistence type="inferred from homology"/>
<dbReference type="NCBIfam" id="TIGR01217">
    <property type="entry name" value="ac_ac_CoA_syn"/>
    <property type="match status" value="1"/>
</dbReference>
<feature type="domain" description="Acetyl-coenzyme A synthetase N-terminal" evidence="7">
    <location>
        <begin position="38"/>
        <end position="101"/>
    </location>
</feature>
<evidence type="ECO:0000259" key="6">
    <source>
        <dbReference type="Pfam" id="PF13193"/>
    </source>
</evidence>
<dbReference type="AlphaFoldDB" id="A0A2P9ADC9"/>
<evidence type="ECO:0000313" key="8">
    <source>
        <dbReference type="EMBL" id="SJM29137.1"/>
    </source>
</evidence>
<reference evidence="9" key="1">
    <citation type="submission" date="2016-12" db="EMBL/GenBank/DDBJ databases">
        <authorList>
            <person name="Brunel B."/>
        </authorList>
    </citation>
    <scope>NUCLEOTIDE SEQUENCE [LARGE SCALE GENOMIC DNA]</scope>
</reference>
<protein>
    <submittedName>
        <fullName evidence="8">Acetyl-coenzyme A synthetase 1</fullName>
        <ecNumber evidence="8">6.2.1.1</ecNumber>
    </submittedName>
</protein>
<dbReference type="InterPro" id="IPR045851">
    <property type="entry name" value="AMP-bd_C_sf"/>
</dbReference>
<dbReference type="InterPro" id="IPR025110">
    <property type="entry name" value="AMP-bd_C"/>
</dbReference>
<feature type="domain" description="AMP-binding enzyme C-terminal" evidence="6">
    <location>
        <begin position="550"/>
        <end position="622"/>
    </location>
</feature>
<dbReference type="RefSeq" id="WP_123146707.1">
    <property type="nucleotide sequence ID" value="NZ_FUIG01000013.1"/>
</dbReference>
<accession>A0A2P9ADC9</accession>
<dbReference type="PROSITE" id="PS00455">
    <property type="entry name" value="AMP_BINDING"/>
    <property type="match status" value="1"/>
</dbReference>
<name>A0A2P9ADC9_9HYPH</name>
<evidence type="ECO:0000256" key="4">
    <source>
        <dbReference type="ARBA" id="ARBA00022840"/>
    </source>
</evidence>
<dbReference type="Pfam" id="PF13193">
    <property type="entry name" value="AMP-binding_C"/>
    <property type="match status" value="1"/>
</dbReference>
<dbReference type="PANTHER" id="PTHR42921:SF1">
    <property type="entry name" value="ACETOACETYL-COA SYNTHETASE"/>
    <property type="match status" value="1"/>
</dbReference>
<dbReference type="SUPFAM" id="SSF56801">
    <property type="entry name" value="Acetyl-CoA synthetase-like"/>
    <property type="match status" value="1"/>
</dbReference>
<evidence type="ECO:0000259" key="7">
    <source>
        <dbReference type="Pfam" id="PF16177"/>
    </source>
</evidence>
<organism evidence="8 9">
    <name type="scientific">Mesorhizobium delmotii</name>
    <dbReference type="NCBI Taxonomy" id="1631247"/>
    <lineage>
        <taxon>Bacteria</taxon>
        <taxon>Pseudomonadati</taxon>
        <taxon>Pseudomonadota</taxon>
        <taxon>Alphaproteobacteria</taxon>
        <taxon>Hyphomicrobiales</taxon>
        <taxon>Phyllobacteriaceae</taxon>
        <taxon>Mesorhizobium</taxon>
    </lineage>
</organism>
<dbReference type="InterPro" id="IPR020845">
    <property type="entry name" value="AMP-binding_CS"/>
</dbReference>
<dbReference type="GO" id="GO:0030729">
    <property type="term" value="F:acetoacetate-CoA ligase activity"/>
    <property type="evidence" value="ECO:0007669"/>
    <property type="project" value="InterPro"/>
</dbReference>
<dbReference type="CDD" id="cd05943">
    <property type="entry name" value="AACS"/>
    <property type="match status" value="1"/>
</dbReference>
<dbReference type="EC" id="6.2.1.1" evidence="8"/>
<dbReference type="Pfam" id="PF16177">
    <property type="entry name" value="ACAS_N"/>
    <property type="match status" value="1"/>
</dbReference>
<keyword evidence="4" id="KW-0067">ATP-binding</keyword>
<dbReference type="PANTHER" id="PTHR42921">
    <property type="entry name" value="ACETOACETYL-COA SYNTHETASE"/>
    <property type="match status" value="1"/>
</dbReference>
<feature type="domain" description="AMP-dependent synthetase/ligase" evidence="5">
    <location>
        <begin position="112"/>
        <end position="479"/>
    </location>
</feature>
<gene>
    <name evidence="8" type="primary">acsA</name>
    <name evidence="8" type="ORF">BQ8482_111067</name>
</gene>
<sequence length="660" mass="71638">MAGDVPLWAPTKDQVDAAPMTAFMQAAAAATGKVFSSYADLHRWSIDDREAFWSLVWDFCGIVGDKGASGGISGGGRVLVDGEKMPGAAFFPDAKLNFAENLLKKTGLGDAIVFRGEDKVERRLSWNELHALTSRLQQLFLSLGVKQGDRIAAMMPNMPETVAAMLATASIGAVWSSCSPDFGEQGVLDRFGQIEPVVFIAPDGYWYNGKAIEVADKIAAVAAKLPTVGKILIVDYLGTSTDVAATIEKATALDEALSSFAAKLVTFERLPFAHPLYILFSSGTTGIPKCIVHSAGGTLIQHVKEERFHAGLLDGDRFFYFTTCGWMMWNWLVSGLASGATLLLYDGSPFYPDGNVLFDFADAEKMTYFGTSAKFIDSVRKAGLRPIKTHDLSSVRTISSTGSPLSPEDFRFVYDGIKTDVHLASISGGTDIVSCFVLGVPTEPVWTGEIQGPGLGLAVDVWDDDGHPLRQEKGELVCTKAFPAMPIGFWNDPEGKKYHAAYFERFDNVWCHGDFAEWTAHGGLIIHGRSDATLNPGGVRIGTAEIYNQVEQMPEILEALCIGQDFDNDVRVVLFVRLAPGVELDAELQKRIRAKIRSGASPRHVPAKIVAVADIPRTKSGKITELAVRDMVHGRAVKNKEALANPEALELFRDLPELAD</sequence>
<dbReference type="GO" id="GO:0006629">
    <property type="term" value="P:lipid metabolic process"/>
    <property type="evidence" value="ECO:0007669"/>
    <property type="project" value="InterPro"/>
</dbReference>
<evidence type="ECO:0000256" key="1">
    <source>
        <dbReference type="ARBA" id="ARBA00006432"/>
    </source>
</evidence>
<comment type="similarity">
    <text evidence="1">Belongs to the ATP-dependent AMP-binding enzyme family.</text>
</comment>
<dbReference type="Gene3D" id="3.40.50.12780">
    <property type="entry name" value="N-terminal domain of ligase-like"/>
    <property type="match status" value="1"/>
</dbReference>
<keyword evidence="2 8" id="KW-0436">Ligase</keyword>
<dbReference type="GO" id="GO:0005524">
    <property type="term" value="F:ATP binding"/>
    <property type="evidence" value="ECO:0007669"/>
    <property type="project" value="UniProtKB-KW"/>
</dbReference>
<keyword evidence="9" id="KW-1185">Reference proteome</keyword>
<dbReference type="InterPro" id="IPR000873">
    <property type="entry name" value="AMP-dep_synth/lig_dom"/>
</dbReference>
<evidence type="ECO:0000259" key="5">
    <source>
        <dbReference type="Pfam" id="PF00501"/>
    </source>
</evidence>
<dbReference type="Gene3D" id="3.30.300.30">
    <property type="match status" value="1"/>
</dbReference>
<evidence type="ECO:0000256" key="3">
    <source>
        <dbReference type="ARBA" id="ARBA00022741"/>
    </source>
</evidence>
<dbReference type="NCBIfam" id="NF002937">
    <property type="entry name" value="PRK03584.1"/>
    <property type="match status" value="1"/>
</dbReference>
<evidence type="ECO:0000256" key="2">
    <source>
        <dbReference type="ARBA" id="ARBA00022598"/>
    </source>
</evidence>
<keyword evidence="3" id="KW-0547">Nucleotide-binding</keyword>